<dbReference type="GO" id="GO:0032259">
    <property type="term" value="P:methylation"/>
    <property type="evidence" value="ECO:0007669"/>
    <property type="project" value="UniProtKB-KW"/>
</dbReference>
<dbReference type="EMBL" id="MN812212">
    <property type="protein sequence ID" value="QHB39037.1"/>
    <property type="molecule type" value="Genomic_DNA"/>
</dbReference>
<dbReference type="GO" id="GO:0003677">
    <property type="term" value="F:DNA binding"/>
    <property type="evidence" value="ECO:0007669"/>
    <property type="project" value="InterPro"/>
</dbReference>
<feature type="domain" description="DNA methylase N-4/N-6" evidence="4">
    <location>
        <begin position="43"/>
        <end position="310"/>
    </location>
</feature>
<dbReference type="InterPro" id="IPR002941">
    <property type="entry name" value="DNA_methylase_N4/N6"/>
</dbReference>
<accession>A0A6B9LAF9</accession>
<name>A0A6B9LAF9_9CAUD</name>
<gene>
    <name evidence="5" type="ORF">lillamy91_gp009</name>
</gene>
<keyword evidence="3 5" id="KW-0808">Transferase</keyword>
<dbReference type="PROSITE" id="PS00092">
    <property type="entry name" value="N6_MTASE"/>
    <property type="match status" value="1"/>
</dbReference>
<keyword evidence="6" id="KW-1185">Reference proteome</keyword>
<reference evidence="5 6" key="1">
    <citation type="journal article" date="2020" name="Viruses">
        <title>Diversity and Host Interactions Among Virulent and Temperate Baltic Sea Flavobacterium Phages.</title>
        <authorList>
            <person name="Nilsson E."/>
            <person name="Bayfield O.W."/>
            <person name="Lundin D."/>
            <person name="Antson A.A."/>
            <person name="Holmfeldt K."/>
        </authorList>
    </citation>
    <scope>NUCLEOTIDE SEQUENCE [LARGE SCALE GENOMIC DNA]</scope>
</reference>
<evidence type="ECO:0000256" key="1">
    <source>
        <dbReference type="ARBA" id="ARBA00006594"/>
    </source>
</evidence>
<dbReference type="SUPFAM" id="SSF53335">
    <property type="entry name" value="S-adenosyl-L-methionine-dependent methyltransferases"/>
    <property type="match status" value="1"/>
</dbReference>
<dbReference type="Proteomes" id="UP000464811">
    <property type="component" value="Segment"/>
</dbReference>
<evidence type="ECO:0000256" key="2">
    <source>
        <dbReference type="ARBA" id="ARBA00022603"/>
    </source>
</evidence>
<dbReference type="Gene3D" id="3.40.50.150">
    <property type="entry name" value="Vaccinia Virus protein VP39"/>
    <property type="match status" value="1"/>
</dbReference>
<keyword evidence="2 5" id="KW-0489">Methyltransferase</keyword>
<dbReference type="GO" id="GO:0008170">
    <property type="term" value="F:N-methyltransferase activity"/>
    <property type="evidence" value="ECO:0007669"/>
    <property type="project" value="InterPro"/>
</dbReference>
<comment type="similarity">
    <text evidence="1">Belongs to the N(4)/N(6)-methyltransferase family.</text>
</comment>
<dbReference type="InterPro" id="IPR001091">
    <property type="entry name" value="RM_Methyltransferase"/>
</dbReference>
<evidence type="ECO:0000313" key="5">
    <source>
        <dbReference type="EMBL" id="QHB39037.1"/>
    </source>
</evidence>
<evidence type="ECO:0000259" key="4">
    <source>
        <dbReference type="Pfam" id="PF01555"/>
    </source>
</evidence>
<dbReference type="InterPro" id="IPR029063">
    <property type="entry name" value="SAM-dependent_MTases_sf"/>
</dbReference>
<evidence type="ECO:0000256" key="3">
    <source>
        <dbReference type="ARBA" id="ARBA00022679"/>
    </source>
</evidence>
<protein>
    <submittedName>
        <fullName evidence="5">DNA methyltransferase</fullName>
    </submittedName>
</protein>
<evidence type="ECO:0000313" key="6">
    <source>
        <dbReference type="Proteomes" id="UP000464811"/>
    </source>
</evidence>
<proteinExistence type="inferred from homology"/>
<organism evidence="5 6">
    <name type="scientific">Flavobacterium phage vB_FspS_lillamy9-1</name>
    <dbReference type="NCBI Taxonomy" id="2686251"/>
    <lineage>
        <taxon>Viruses</taxon>
        <taxon>Duplodnaviria</taxon>
        <taxon>Heunggongvirae</taxon>
        <taxon>Uroviricota</taxon>
        <taxon>Caudoviricetes</taxon>
        <taxon>Lillamyvirus</taxon>
        <taxon>Lillamyvirus lillamy</taxon>
    </lineage>
</organism>
<dbReference type="InterPro" id="IPR002052">
    <property type="entry name" value="DNA_methylase_N6_adenine_CS"/>
</dbReference>
<sequence>MTELSKNAQVPQCDKTTVIASTDLNRIHHSNFLDNTLPDKCAKLIIADPPYYKVKGDFDFIWKTFEDYLKDVEKWAIECKRILADNGTLLWYGDAKNIAYAQIIFDKHFNLLNSLVWENTNQAKQSMVNVEGYRSFPPLTERILMYEIDYVETNRNYIREQILKAKGRIVLKEVNQVLGTATNGGGVASACLSLDKTEPMMFTEDFYLKLQKWCYPYLQKEYKDLARPFENKHKVGDVIRLPNYETSDYDHDTIKPEKLTRILITTCSRENDLVVVPFAGSGTECAMSVKENRNFVGYEITKKHVDMSNKRVKKILDNPPLFAGL</sequence>
<dbReference type="PRINTS" id="PR00508">
    <property type="entry name" value="S21N4MTFRASE"/>
</dbReference>
<dbReference type="Pfam" id="PF01555">
    <property type="entry name" value="N6_N4_Mtase"/>
    <property type="match status" value="1"/>
</dbReference>